<dbReference type="InterPro" id="IPR011990">
    <property type="entry name" value="TPR-like_helical_dom_sf"/>
</dbReference>
<dbReference type="SUPFAM" id="SSF48452">
    <property type="entry name" value="TPR-like"/>
    <property type="match status" value="1"/>
</dbReference>
<sequence length="419" mass="43672">MKTFTTKAFKTLAISALLATTGVVVGVAAPAQAADKPAAPKYKLSKPVQQALAESQKLSAAGDNAGALAKANEAAALPSLTPDEVYMINAVKINIAIATKDNTLLEQALRGALSSGLVPPEDQAKFYRNLGALALQHNDYATATSDFEKLAALNPADTEPMIALAELYQRQKQPVKAVAMLGKVIDTAKANGTVAPETVYRRRLAIAYDAKLTADIQPAAMALVAAYPNPVNWRDALTIFRDGANLDDQASLDTLRLMATVGALNGERDYAEYAETASNRGLPGEAKTALDEGVAKGMLSTSKPFVKELSGVVTPKIAADKASLPGLAKDAAKAANGKLALSTGDAMYGYGQYADAAAMYKLALSKGGIDADTANLRLGMVLAKSGDKAGAEAAFKAVAGPGARKTLAQYWLIWLSKKA</sequence>
<dbReference type="AlphaFoldDB" id="A0A4Y9ENR5"/>
<dbReference type="Proteomes" id="UP000297737">
    <property type="component" value="Unassembled WGS sequence"/>
</dbReference>
<organism evidence="3 4">
    <name type="scientific">Glacieibacterium arshaanense</name>
    <dbReference type="NCBI Taxonomy" id="2511025"/>
    <lineage>
        <taxon>Bacteria</taxon>
        <taxon>Pseudomonadati</taxon>
        <taxon>Pseudomonadota</taxon>
        <taxon>Alphaproteobacteria</taxon>
        <taxon>Sphingomonadales</taxon>
        <taxon>Sphingosinicellaceae</taxon>
        <taxon>Glacieibacterium</taxon>
    </lineage>
</organism>
<dbReference type="Pfam" id="PF14559">
    <property type="entry name" value="TPR_19"/>
    <property type="match status" value="1"/>
</dbReference>
<dbReference type="RefSeq" id="WP_135246317.1">
    <property type="nucleotide sequence ID" value="NZ_SIHO01000002.1"/>
</dbReference>
<feature type="signal peptide" evidence="2">
    <location>
        <begin position="1"/>
        <end position="33"/>
    </location>
</feature>
<gene>
    <name evidence="3" type="ORF">EUV02_11305</name>
</gene>
<comment type="caution">
    <text evidence="3">The sequence shown here is derived from an EMBL/GenBank/DDBJ whole genome shotgun (WGS) entry which is preliminary data.</text>
</comment>
<accession>A0A4Y9ENR5</accession>
<keyword evidence="4" id="KW-1185">Reference proteome</keyword>
<dbReference type="InterPro" id="IPR019734">
    <property type="entry name" value="TPR_rpt"/>
</dbReference>
<keyword evidence="2" id="KW-0732">Signal</keyword>
<evidence type="ECO:0000313" key="3">
    <source>
        <dbReference type="EMBL" id="TFU03725.1"/>
    </source>
</evidence>
<reference evidence="3 4" key="1">
    <citation type="submission" date="2019-02" db="EMBL/GenBank/DDBJ databases">
        <title>Polymorphobacter sp. isolated from the lake at the Tibet of China.</title>
        <authorList>
            <person name="Li A."/>
        </authorList>
    </citation>
    <scope>NUCLEOTIDE SEQUENCE [LARGE SCALE GENOMIC DNA]</scope>
    <source>
        <strain evidence="3 4">DJ1R-1</strain>
    </source>
</reference>
<dbReference type="Gene3D" id="1.25.40.10">
    <property type="entry name" value="Tetratricopeptide repeat domain"/>
    <property type="match status" value="1"/>
</dbReference>
<feature type="repeat" description="TPR" evidence="1">
    <location>
        <begin position="124"/>
        <end position="157"/>
    </location>
</feature>
<protein>
    <submittedName>
        <fullName evidence="3">Tetratricopeptide repeat protein</fullName>
    </submittedName>
</protein>
<name>A0A4Y9ENR5_9SPHN</name>
<dbReference type="PROSITE" id="PS50005">
    <property type="entry name" value="TPR"/>
    <property type="match status" value="1"/>
</dbReference>
<dbReference type="EMBL" id="SIHO01000002">
    <property type="protein sequence ID" value="TFU03725.1"/>
    <property type="molecule type" value="Genomic_DNA"/>
</dbReference>
<evidence type="ECO:0000256" key="2">
    <source>
        <dbReference type="SAM" id="SignalP"/>
    </source>
</evidence>
<evidence type="ECO:0000313" key="4">
    <source>
        <dbReference type="Proteomes" id="UP000297737"/>
    </source>
</evidence>
<dbReference type="OrthoDB" id="7325958at2"/>
<dbReference type="SMART" id="SM00028">
    <property type="entry name" value="TPR"/>
    <property type="match status" value="2"/>
</dbReference>
<keyword evidence="1" id="KW-0802">TPR repeat</keyword>
<evidence type="ECO:0000256" key="1">
    <source>
        <dbReference type="PROSITE-ProRule" id="PRU00339"/>
    </source>
</evidence>
<feature type="chain" id="PRO_5021287598" evidence="2">
    <location>
        <begin position="34"/>
        <end position="419"/>
    </location>
</feature>
<proteinExistence type="predicted"/>